<keyword evidence="7" id="KW-1185">Reference proteome</keyword>
<comment type="similarity">
    <text evidence="2">Belongs to the SdhE FAD assembly factor family.</text>
</comment>
<protein>
    <recommendedName>
        <fullName evidence="3">FAD assembly factor SdhE</fullName>
    </recommendedName>
</protein>
<comment type="subcellular location">
    <subcellularLocation>
        <location evidence="1">Cytoplasm</location>
    </subcellularLocation>
</comment>
<evidence type="ECO:0000313" key="6">
    <source>
        <dbReference type="EMBL" id="SDX30963.1"/>
    </source>
</evidence>
<dbReference type="Gene3D" id="1.10.150.250">
    <property type="entry name" value="Flavinator of succinate dehydrogenase"/>
    <property type="match status" value="1"/>
</dbReference>
<evidence type="ECO:0000313" key="7">
    <source>
        <dbReference type="Proteomes" id="UP000198672"/>
    </source>
</evidence>
<dbReference type="STRING" id="61595.SAMN05421644_10145"/>
<dbReference type="GO" id="GO:0006105">
    <property type="term" value="P:succinate metabolic process"/>
    <property type="evidence" value="ECO:0007669"/>
    <property type="project" value="TreeGrafter"/>
</dbReference>
<name>A0A1H3AMW3_ALLWA</name>
<dbReference type="SUPFAM" id="SSF109910">
    <property type="entry name" value="YgfY-like"/>
    <property type="match status" value="1"/>
</dbReference>
<accession>A0A1H3AMW3</accession>
<organism evidence="6 7">
    <name type="scientific">Allochromatium warmingii</name>
    <name type="common">Chromatium warmingii</name>
    <dbReference type="NCBI Taxonomy" id="61595"/>
    <lineage>
        <taxon>Bacteria</taxon>
        <taxon>Pseudomonadati</taxon>
        <taxon>Pseudomonadota</taxon>
        <taxon>Gammaproteobacteria</taxon>
        <taxon>Chromatiales</taxon>
        <taxon>Chromatiaceae</taxon>
        <taxon>Allochromatium</taxon>
    </lineage>
</organism>
<dbReference type="Proteomes" id="UP000198672">
    <property type="component" value="Unassembled WGS sequence"/>
</dbReference>
<keyword evidence="4" id="KW-0963">Cytoplasm</keyword>
<dbReference type="GO" id="GO:0005737">
    <property type="term" value="C:cytoplasm"/>
    <property type="evidence" value="ECO:0007669"/>
    <property type="project" value="UniProtKB-SubCell"/>
</dbReference>
<evidence type="ECO:0000256" key="1">
    <source>
        <dbReference type="ARBA" id="ARBA00004496"/>
    </source>
</evidence>
<gene>
    <name evidence="6" type="ORF">SAMN05421644_10145</name>
</gene>
<dbReference type="PANTHER" id="PTHR39585">
    <property type="entry name" value="FAD ASSEMBLY FACTOR SDHE"/>
    <property type="match status" value="1"/>
</dbReference>
<evidence type="ECO:0000256" key="2">
    <source>
        <dbReference type="ARBA" id="ARBA00008571"/>
    </source>
</evidence>
<dbReference type="AlphaFoldDB" id="A0A1H3AMW3"/>
<dbReference type="InterPro" id="IPR050531">
    <property type="entry name" value="SdhE_FAD_assembly_factor"/>
</dbReference>
<dbReference type="InterPro" id="IPR036714">
    <property type="entry name" value="SDH_sf"/>
</dbReference>
<evidence type="ECO:0000256" key="3">
    <source>
        <dbReference type="ARBA" id="ARBA00019418"/>
    </source>
</evidence>
<evidence type="ECO:0000256" key="5">
    <source>
        <dbReference type="ARBA" id="ARBA00023186"/>
    </source>
</evidence>
<keyword evidence="5" id="KW-0143">Chaperone</keyword>
<dbReference type="EMBL" id="FNOW01000001">
    <property type="protein sequence ID" value="SDX30963.1"/>
    <property type="molecule type" value="Genomic_DNA"/>
</dbReference>
<dbReference type="RefSeq" id="WP_091331369.1">
    <property type="nucleotide sequence ID" value="NZ_FNOW01000001.1"/>
</dbReference>
<dbReference type="Pfam" id="PF03937">
    <property type="entry name" value="Sdh5"/>
    <property type="match status" value="1"/>
</dbReference>
<sequence>MNAIQPDANDCMTLPRLRWQCRRGMLELDELLGRFLDCGYPELSPAEQRAFVALLETADPQLHDWFMARSQPPEPSQRALIAHILAVAQAAPHPR</sequence>
<dbReference type="OrthoDB" id="9180899at2"/>
<evidence type="ECO:0000256" key="4">
    <source>
        <dbReference type="ARBA" id="ARBA00022490"/>
    </source>
</evidence>
<reference evidence="7" key="1">
    <citation type="submission" date="2016-10" db="EMBL/GenBank/DDBJ databases">
        <authorList>
            <person name="Varghese N."/>
            <person name="Submissions S."/>
        </authorList>
    </citation>
    <scope>NUCLEOTIDE SEQUENCE [LARGE SCALE GENOMIC DNA]</scope>
    <source>
        <strain evidence="7">DSM 173</strain>
    </source>
</reference>
<dbReference type="InterPro" id="IPR005631">
    <property type="entry name" value="SDH"/>
</dbReference>
<dbReference type="PANTHER" id="PTHR39585:SF1">
    <property type="entry name" value="FAD ASSEMBLY FACTOR SDHE"/>
    <property type="match status" value="1"/>
</dbReference>
<proteinExistence type="inferred from homology"/>